<reference evidence="4" key="1">
    <citation type="journal article" date="2017" name="Nat. Commun.">
        <title>The North American bullfrog draft genome provides insight into hormonal regulation of long noncoding RNA.</title>
        <authorList>
            <person name="Hammond S.A."/>
            <person name="Warren R.L."/>
            <person name="Vandervalk B.P."/>
            <person name="Kucuk E."/>
            <person name="Khan H."/>
            <person name="Gibb E.A."/>
            <person name="Pandoh P."/>
            <person name="Kirk H."/>
            <person name="Zhao Y."/>
            <person name="Jones M."/>
            <person name="Mungall A.J."/>
            <person name="Coope R."/>
            <person name="Pleasance S."/>
            <person name="Moore R.A."/>
            <person name="Holt R.A."/>
            <person name="Round J.M."/>
            <person name="Ohora S."/>
            <person name="Walle B.V."/>
            <person name="Veldhoen N."/>
            <person name="Helbing C.C."/>
            <person name="Birol I."/>
        </authorList>
    </citation>
    <scope>NUCLEOTIDE SEQUENCE [LARGE SCALE GENOMIC DNA]</scope>
</reference>
<dbReference type="PANTHER" id="PTHR32345">
    <property type="entry name" value="MYB-RELATED TRANSCRIPTION FACTOR, PARTNER OF PROFILIN"/>
    <property type="match status" value="1"/>
</dbReference>
<dbReference type="InterPro" id="IPR028002">
    <property type="entry name" value="Myb_DNA-bind_5"/>
</dbReference>
<proteinExistence type="predicted"/>
<feature type="region of interest" description="Disordered" evidence="1">
    <location>
        <begin position="389"/>
        <end position="441"/>
    </location>
</feature>
<name>A0A2G9QHG0_AQUCT</name>
<dbReference type="GO" id="GO:0000981">
    <property type="term" value="F:DNA-binding transcription factor activity, RNA polymerase II-specific"/>
    <property type="evidence" value="ECO:0007669"/>
    <property type="project" value="TreeGrafter"/>
</dbReference>
<dbReference type="InterPro" id="IPR052870">
    <property type="entry name" value="Myb-related_repressor"/>
</dbReference>
<feature type="domain" description="Myb/SANT-like DNA-binding" evidence="2">
    <location>
        <begin position="131"/>
        <end position="208"/>
    </location>
</feature>
<feature type="compositionally biased region" description="Polar residues" evidence="1">
    <location>
        <begin position="389"/>
        <end position="409"/>
    </location>
</feature>
<evidence type="ECO:0000259" key="2">
    <source>
        <dbReference type="Pfam" id="PF13873"/>
    </source>
</evidence>
<feature type="compositionally biased region" description="Basic residues" evidence="1">
    <location>
        <begin position="415"/>
        <end position="426"/>
    </location>
</feature>
<dbReference type="GO" id="GO:0000978">
    <property type="term" value="F:RNA polymerase II cis-regulatory region sequence-specific DNA binding"/>
    <property type="evidence" value="ECO:0007669"/>
    <property type="project" value="TreeGrafter"/>
</dbReference>
<evidence type="ECO:0000313" key="3">
    <source>
        <dbReference type="EMBL" id="PIO15069.1"/>
    </source>
</evidence>
<evidence type="ECO:0000256" key="1">
    <source>
        <dbReference type="SAM" id="MobiDB-lite"/>
    </source>
</evidence>
<feature type="region of interest" description="Disordered" evidence="1">
    <location>
        <begin position="261"/>
        <end position="336"/>
    </location>
</feature>
<sequence>MEERFPFSGPIGHYGELPMVKCELVADSERRGVGDGMKTESDRIQYERPESGPDLIMKVEPEEDVSRWGPPLPRDRILLSRTEPGSSSGILAYMAPSNRYSADRQRRHPGTVLTRPTRGETARFLERERLRNVKFSDRENNVLVRKISENYEKILGRLITGTSAAEKKEIWRDIVAAVNSVSHHTRTVAQCKKRYSDIKKKVKEKLAKQRGGKQVNVFFWPYEKHMLSLMSSKMALSLNGEVDSPAMSEEEDSAHTLTPCEALPIRRSLNDGGQKADSTPGKEDMAEETSLASTEKYDLFSDQDSQENGDISEAQCDSQQSSSVPSQNDPDPHQSDATLERSLRHLSACVKAQTATLRQTNVILRNLSTNMQNGFQQLVHIIQQVASMPRTDNQPGTIGQSSTQHTSMPASGHIGRGRPGRGRGGRPHSASNPARKSRGKS</sequence>
<feature type="compositionally biased region" description="Polar residues" evidence="1">
    <location>
        <begin position="302"/>
        <end position="329"/>
    </location>
</feature>
<dbReference type="PANTHER" id="PTHR32345:SF3">
    <property type="entry name" value="MYB-RELATED TRANSCRIPTION FACTOR, PARTNER OF PROFILIN"/>
    <property type="match status" value="1"/>
</dbReference>
<dbReference type="AlphaFoldDB" id="A0A2G9QHG0"/>
<dbReference type="Proteomes" id="UP000228934">
    <property type="component" value="Unassembled WGS sequence"/>
</dbReference>
<protein>
    <recommendedName>
        <fullName evidence="2">Myb/SANT-like DNA-binding domain-containing protein</fullName>
    </recommendedName>
</protein>
<dbReference type="OrthoDB" id="9889432at2759"/>
<keyword evidence="4" id="KW-1185">Reference proteome</keyword>
<evidence type="ECO:0000313" key="4">
    <source>
        <dbReference type="Proteomes" id="UP000228934"/>
    </source>
</evidence>
<dbReference type="Pfam" id="PF13873">
    <property type="entry name" value="Myb_DNA-bind_5"/>
    <property type="match status" value="1"/>
</dbReference>
<organism evidence="3 4">
    <name type="scientific">Aquarana catesbeiana</name>
    <name type="common">American bullfrog</name>
    <name type="synonym">Rana catesbeiana</name>
    <dbReference type="NCBI Taxonomy" id="8400"/>
    <lineage>
        <taxon>Eukaryota</taxon>
        <taxon>Metazoa</taxon>
        <taxon>Chordata</taxon>
        <taxon>Craniata</taxon>
        <taxon>Vertebrata</taxon>
        <taxon>Euteleostomi</taxon>
        <taxon>Amphibia</taxon>
        <taxon>Batrachia</taxon>
        <taxon>Anura</taxon>
        <taxon>Neobatrachia</taxon>
        <taxon>Ranoidea</taxon>
        <taxon>Ranidae</taxon>
        <taxon>Aquarana</taxon>
    </lineage>
</organism>
<gene>
    <name evidence="3" type="ORF">AB205_0152270</name>
</gene>
<accession>A0A2G9QHG0</accession>
<dbReference type="EMBL" id="KV995566">
    <property type="protein sequence ID" value="PIO15069.1"/>
    <property type="molecule type" value="Genomic_DNA"/>
</dbReference>
<dbReference type="GO" id="GO:0005634">
    <property type="term" value="C:nucleus"/>
    <property type="evidence" value="ECO:0007669"/>
    <property type="project" value="TreeGrafter"/>
</dbReference>